<evidence type="ECO:0000259" key="2">
    <source>
        <dbReference type="PROSITE" id="PS50943"/>
    </source>
</evidence>
<dbReference type="PANTHER" id="PTHR46558:SF11">
    <property type="entry name" value="HTH-TYPE TRANSCRIPTIONAL REGULATOR XRE"/>
    <property type="match status" value="1"/>
</dbReference>
<proteinExistence type="predicted"/>
<dbReference type="SMART" id="SM00966">
    <property type="entry name" value="SpoVT_AbrB"/>
    <property type="match status" value="1"/>
</dbReference>
<dbReference type="InterPro" id="IPR001387">
    <property type="entry name" value="Cro/C1-type_HTH"/>
</dbReference>
<keyword evidence="4" id="KW-1185">Reference proteome</keyword>
<evidence type="ECO:0000256" key="1">
    <source>
        <dbReference type="ARBA" id="ARBA00023125"/>
    </source>
</evidence>
<accession>A0ABP3W4H3</accession>
<feature type="domain" description="HTH cro/C1-type" evidence="2">
    <location>
        <begin position="6"/>
        <end position="60"/>
    </location>
</feature>
<reference evidence="4" key="1">
    <citation type="journal article" date="2019" name="Int. J. Syst. Evol. Microbiol.">
        <title>The Global Catalogue of Microorganisms (GCM) 10K type strain sequencing project: providing services to taxonomists for standard genome sequencing and annotation.</title>
        <authorList>
            <consortium name="The Broad Institute Genomics Platform"/>
            <consortium name="The Broad Institute Genome Sequencing Center for Infectious Disease"/>
            <person name="Wu L."/>
            <person name="Ma J."/>
        </authorList>
    </citation>
    <scope>NUCLEOTIDE SEQUENCE [LARGE SCALE GENOMIC DNA]</scope>
    <source>
        <strain evidence="4">JCM 1417</strain>
    </source>
</reference>
<dbReference type="InterPro" id="IPR007159">
    <property type="entry name" value="SpoVT-AbrB_dom"/>
</dbReference>
<dbReference type="Gene3D" id="1.10.260.40">
    <property type="entry name" value="lambda repressor-like DNA-binding domains"/>
    <property type="match status" value="1"/>
</dbReference>
<dbReference type="PANTHER" id="PTHR46558">
    <property type="entry name" value="TRACRIPTIONAL REGULATORY PROTEIN-RELATED-RELATED"/>
    <property type="match status" value="1"/>
</dbReference>
<dbReference type="NCBIfam" id="TIGR01439">
    <property type="entry name" value="lp_hng_hel_AbrB"/>
    <property type="match status" value="1"/>
</dbReference>
<dbReference type="SUPFAM" id="SSF89447">
    <property type="entry name" value="AbrB/MazE/MraZ-like"/>
    <property type="match status" value="1"/>
</dbReference>
<keyword evidence="1" id="KW-0238">DNA-binding</keyword>
<dbReference type="EMBL" id="BAAACI010000007">
    <property type="protein sequence ID" value="GAA0777080.1"/>
    <property type="molecule type" value="Genomic_DNA"/>
</dbReference>
<dbReference type="Pfam" id="PF01381">
    <property type="entry name" value="HTH_3"/>
    <property type="match status" value="1"/>
</dbReference>
<dbReference type="Proteomes" id="UP001501047">
    <property type="component" value="Unassembled WGS sequence"/>
</dbReference>
<dbReference type="InterPro" id="IPR037914">
    <property type="entry name" value="SpoVT-AbrB_sf"/>
</dbReference>
<dbReference type="Pfam" id="PF04014">
    <property type="entry name" value="MazE_antitoxin"/>
    <property type="match status" value="1"/>
</dbReference>
<dbReference type="InterPro" id="IPR010982">
    <property type="entry name" value="Lambda_DNA-bd_dom_sf"/>
</dbReference>
<dbReference type="Gene3D" id="2.10.260.10">
    <property type="match status" value="1"/>
</dbReference>
<dbReference type="SMART" id="SM00530">
    <property type="entry name" value="HTH_XRE"/>
    <property type="match status" value="1"/>
</dbReference>
<protein>
    <submittedName>
        <fullName evidence="3">Helix-turn-helix transcriptional regulator</fullName>
    </submittedName>
</protein>
<comment type="caution">
    <text evidence="3">The sequence shown here is derived from an EMBL/GenBank/DDBJ whole genome shotgun (WGS) entry which is preliminary data.</text>
</comment>
<organism evidence="3 4">
    <name type="scientific">Clostridium subterminale</name>
    <dbReference type="NCBI Taxonomy" id="1550"/>
    <lineage>
        <taxon>Bacteria</taxon>
        <taxon>Bacillati</taxon>
        <taxon>Bacillota</taxon>
        <taxon>Clostridia</taxon>
        <taxon>Eubacteriales</taxon>
        <taxon>Clostridiaceae</taxon>
        <taxon>Clostridium</taxon>
    </lineage>
</organism>
<sequence>MININLKRLRKINQYTQEEVAEKINVSRQAVAKWENGESTPDINSCIALANLYNVTIDDLVNHSEEESGVVVPPKGKHFFGSVVVGERGQIVIPKKARELFNIKSGDNLLILGDEDRGIAIVHQRDLINFVGQIGVATKEK</sequence>
<name>A0ABP3W4H3_CLOSU</name>
<dbReference type="PROSITE" id="PS50943">
    <property type="entry name" value="HTH_CROC1"/>
    <property type="match status" value="1"/>
</dbReference>
<dbReference type="SUPFAM" id="SSF47413">
    <property type="entry name" value="lambda repressor-like DNA-binding domains"/>
    <property type="match status" value="1"/>
</dbReference>
<evidence type="ECO:0000313" key="4">
    <source>
        <dbReference type="Proteomes" id="UP001501047"/>
    </source>
</evidence>
<dbReference type="CDD" id="cd00093">
    <property type="entry name" value="HTH_XRE"/>
    <property type="match status" value="1"/>
</dbReference>
<gene>
    <name evidence="3" type="ORF">GCM10008908_31580</name>
</gene>
<evidence type="ECO:0000313" key="3">
    <source>
        <dbReference type="EMBL" id="GAA0777080.1"/>
    </source>
</evidence>